<evidence type="ECO:0000313" key="3">
    <source>
        <dbReference type="EMBL" id="KAH7065412.1"/>
    </source>
</evidence>
<dbReference type="Pfam" id="PF05022">
    <property type="entry name" value="SRP40_C"/>
    <property type="match status" value="1"/>
</dbReference>
<reference evidence="3 4" key="1">
    <citation type="journal article" date="2021" name="Nat. Commun.">
        <title>Genetic determinants of endophytism in the Arabidopsis root mycobiome.</title>
        <authorList>
            <person name="Mesny F."/>
            <person name="Miyauchi S."/>
            <person name="Thiergart T."/>
            <person name="Pickel B."/>
            <person name="Atanasova L."/>
            <person name="Karlsson M."/>
            <person name="Huettel B."/>
            <person name="Barry K.W."/>
            <person name="Haridas S."/>
            <person name="Chen C."/>
            <person name="Bauer D."/>
            <person name="Andreopoulos W."/>
            <person name="Pangilinan J."/>
            <person name="LaButti K."/>
            <person name="Riley R."/>
            <person name="Lipzen A."/>
            <person name="Clum A."/>
            <person name="Drula E."/>
            <person name="Henrissat B."/>
            <person name="Kohler A."/>
            <person name="Grigoriev I.V."/>
            <person name="Martin F.M."/>
            <person name="Hacquard S."/>
        </authorList>
    </citation>
    <scope>NUCLEOTIDE SEQUENCE [LARGE SCALE GENOMIC DNA]</scope>
    <source>
        <strain evidence="3 4">MPI-SDFR-AT-0080</strain>
    </source>
</reference>
<dbReference type="InterPro" id="IPR007718">
    <property type="entry name" value="Srp40_C"/>
</dbReference>
<feature type="region of interest" description="Disordered" evidence="1">
    <location>
        <begin position="1"/>
        <end position="24"/>
    </location>
</feature>
<protein>
    <submittedName>
        <fullName evidence="3">SRP40, C-terminal domain-containing protein</fullName>
    </submittedName>
</protein>
<feature type="domain" description="Srp40 C-terminal" evidence="2">
    <location>
        <begin position="19"/>
        <end position="86"/>
    </location>
</feature>
<gene>
    <name evidence="3" type="ORF">B0J12DRAFT_559796</name>
</gene>
<proteinExistence type="predicted"/>
<dbReference type="InterPro" id="IPR039191">
    <property type="entry name" value="Nopp140-like"/>
</dbReference>
<evidence type="ECO:0000256" key="1">
    <source>
        <dbReference type="SAM" id="MobiDB-lite"/>
    </source>
</evidence>
<dbReference type="Proteomes" id="UP000774617">
    <property type="component" value="Unassembled WGS sequence"/>
</dbReference>
<comment type="caution">
    <text evidence="3">The sequence shown here is derived from an EMBL/GenBank/DDBJ whole genome shotgun (WGS) entry which is preliminary data.</text>
</comment>
<organism evidence="3 4">
    <name type="scientific">Macrophomina phaseolina</name>
    <dbReference type="NCBI Taxonomy" id="35725"/>
    <lineage>
        <taxon>Eukaryota</taxon>
        <taxon>Fungi</taxon>
        <taxon>Dikarya</taxon>
        <taxon>Ascomycota</taxon>
        <taxon>Pezizomycotina</taxon>
        <taxon>Dothideomycetes</taxon>
        <taxon>Dothideomycetes incertae sedis</taxon>
        <taxon>Botryosphaeriales</taxon>
        <taxon>Botryosphaeriaceae</taxon>
        <taxon>Macrophomina</taxon>
    </lineage>
</organism>
<evidence type="ECO:0000313" key="4">
    <source>
        <dbReference type="Proteomes" id="UP000774617"/>
    </source>
</evidence>
<sequence length="88" mass="9792">MSTPSGDAGNKRAKKTNEPFSRIPKDIKVDPKFASNAYVPYDYAQRAHEKLIVTKGKGFTKEKNKGKRGSYRGGLIDTNKVNGIKFDD</sequence>
<dbReference type="EMBL" id="JAGTJR010000001">
    <property type="protein sequence ID" value="KAH7065412.1"/>
    <property type="molecule type" value="Genomic_DNA"/>
</dbReference>
<evidence type="ECO:0000259" key="2">
    <source>
        <dbReference type="Pfam" id="PF05022"/>
    </source>
</evidence>
<dbReference type="PANTHER" id="PTHR23216:SF1">
    <property type="entry name" value="NUCLEOLAR AND COILED-BODY PHOSPHOPROTEIN 1"/>
    <property type="match status" value="1"/>
</dbReference>
<name>A0ABQ8GYK1_9PEZI</name>
<keyword evidence="4" id="KW-1185">Reference proteome</keyword>
<accession>A0ABQ8GYK1</accession>
<dbReference type="PANTHER" id="PTHR23216">
    <property type="entry name" value="NUCLEOLAR AND COILED-BODY PHOSPHOPROTEIN 1"/>
    <property type="match status" value="1"/>
</dbReference>